<protein>
    <submittedName>
        <fullName evidence="3">Uncharacterized protein</fullName>
    </submittedName>
</protein>
<dbReference type="Gramene" id="KZM81828">
    <property type="protein sequence ID" value="KZM81828"/>
    <property type="gene ID" value="DCAR_029441"/>
</dbReference>
<dbReference type="Pfam" id="PF03478">
    <property type="entry name" value="Beta-prop_KIB1-4"/>
    <property type="match status" value="1"/>
</dbReference>
<dbReference type="PANTHER" id="PTHR31672">
    <property type="entry name" value="BNACNNG10540D PROTEIN"/>
    <property type="match status" value="1"/>
</dbReference>
<dbReference type="InterPro" id="IPR036047">
    <property type="entry name" value="F-box-like_dom_sf"/>
</dbReference>
<dbReference type="OrthoDB" id="1533516at2759"/>
<evidence type="ECO:0000259" key="1">
    <source>
        <dbReference type="Pfam" id="PF00646"/>
    </source>
</evidence>
<dbReference type="InterPro" id="IPR050796">
    <property type="entry name" value="SCF_F-box_component"/>
</dbReference>
<dbReference type="InterPro" id="IPR001810">
    <property type="entry name" value="F-box_dom"/>
</dbReference>
<organism evidence="3">
    <name type="scientific">Daucus carota subsp. sativus</name>
    <name type="common">Carrot</name>
    <dbReference type="NCBI Taxonomy" id="79200"/>
    <lineage>
        <taxon>Eukaryota</taxon>
        <taxon>Viridiplantae</taxon>
        <taxon>Streptophyta</taxon>
        <taxon>Embryophyta</taxon>
        <taxon>Tracheophyta</taxon>
        <taxon>Spermatophyta</taxon>
        <taxon>Magnoliopsida</taxon>
        <taxon>eudicotyledons</taxon>
        <taxon>Gunneridae</taxon>
        <taxon>Pentapetalae</taxon>
        <taxon>asterids</taxon>
        <taxon>campanulids</taxon>
        <taxon>Apiales</taxon>
        <taxon>Apiaceae</taxon>
        <taxon>Apioideae</taxon>
        <taxon>Scandiceae</taxon>
        <taxon>Daucinae</taxon>
        <taxon>Daucus</taxon>
        <taxon>Daucus sect. Daucus</taxon>
    </lineage>
</organism>
<dbReference type="Pfam" id="PF00646">
    <property type="entry name" value="F-box"/>
    <property type="match status" value="1"/>
</dbReference>
<evidence type="ECO:0000313" key="3">
    <source>
        <dbReference type="EMBL" id="KZM81828.1"/>
    </source>
</evidence>
<gene>
    <name evidence="3" type="ORF">DCAR_029441</name>
</gene>
<accession>A0A175YF68</accession>
<sequence>MKLGLSSPADQREKDVAIIPVTSAVPSFPCILKRRCIVSDPSSEVLESADLLREILVKLPPKTVFGFTLVSSHWNKTITDPELTCLLKVPRNPSAVFVRRLVLQEDHDVVKYTHIPLEGVTRGGRVRVRRSPLSLNLMEEEEFNQASFVIQHSSNGLMICSSCNGRRYFLFNPTTKKRVKIPLLINFCYWVISMHISFLAPGRHKIIAVYLPTYRGDRLKLLVLEPNQNQLQYWRNTGVEFPVTGTEVVNYWYGVDVDGVIYWPCYKSSGLMFFDVREETVHWLPEVPHPYDKFSGLAYFGECKGNLCMVADVSMRRGTFDMLELKTDRSMWFIKYHIDLTGRVSRDENLQILVLALLPGVEEESDSYLVIHFLREVVSINLRDGTIRKLCDLGLRTTESRLLRSEPWHYVHPYRQNPVYPRLTAS</sequence>
<dbReference type="InterPro" id="IPR005174">
    <property type="entry name" value="KIB1-4_b-propeller"/>
</dbReference>
<dbReference type="SUPFAM" id="SSF81383">
    <property type="entry name" value="F-box domain"/>
    <property type="match status" value="1"/>
</dbReference>
<reference evidence="3" key="1">
    <citation type="journal article" date="2016" name="Nat. Genet.">
        <title>A high-quality carrot genome assembly provides new insights into carotenoid accumulation and asterid genome evolution.</title>
        <authorList>
            <person name="Iorizzo M."/>
            <person name="Ellison S."/>
            <person name="Senalik D."/>
            <person name="Zeng P."/>
            <person name="Satapoomin P."/>
            <person name="Huang J."/>
            <person name="Bowman M."/>
            <person name="Iovene M."/>
            <person name="Sanseverino W."/>
            <person name="Cavagnaro P."/>
            <person name="Yildiz M."/>
            <person name="Macko-Podgorni A."/>
            <person name="Moranska E."/>
            <person name="Grzebelus E."/>
            <person name="Grzebelus D."/>
            <person name="Ashrafi H."/>
            <person name="Zheng Z."/>
            <person name="Cheng S."/>
            <person name="Spooner D."/>
            <person name="Van Deynze A."/>
            <person name="Simon P."/>
        </authorList>
    </citation>
    <scope>NUCLEOTIDE SEQUENCE [LARGE SCALE GENOMIC DNA]</scope>
    <source>
        <tissue evidence="3">Leaf</tissue>
    </source>
</reference>
<evidence type="ECO:0000259" key="2">
    <source>
        <dbReference type="Pfam" id="PF03478"/>
    </source>
</evidence>
<feature type="domain" description="KIB1-4 beta-propeller" evidence="2">
    <location>
        <begin position="152"/>
        <end position="332"/>
    </location>
</feature>
<dbReference type="KEGG" id="dcr:108201175"/>
<dbReference type="PANTHER" id="PTHR31672:SF9">
    <property type="entry name" value="F-BOX DOMAIN-CONTAINING PROTEIN"/>
    <property type="match status" value="1"/>
</dbReference>
<dbReference type="EMBL" id="LNRQ01000009">
    <property type="protein sequence ID" value="KZM81828.1"/>
    <property type="molecule type" value="Genomic_DNA"/>
</dbReference>
<dbReference type="AlphaFoldDB" id="A0A175YF68"/>
<proteinExistence type="predicted"/>
<comment type="caution">
    <text evidence="3">The sequence shown here is derived from an EMBL/GenBank/DDBJ whole genome shotgun (WGS) entry which is preliminary data.</text>
</comment>
<name>A0A175YF68_DAUCS</name>
<feature type="domain" description="F-box" evidence="1">
    <location>
        <begin position="50"/>
        <end position="84"/>
    </location>
</feature>